<dbReference type="EMBL" id="JAPQKH010000002">
    <property type="protein sequence ID" value="KAJ5112955.1"/>
    <property type="molecule type" value="Genomic_DNA"/>
</dbReference>
<dbReference type="Proteomes" id="UP001149165">
    <property type="component" value="Unassembled WGS sequence"/>
</dbReference>
<comment type="caution">
    <text evidence="2">The sequence shown here is derived from an EMBL/GenBank/DDBJ whole genome shotgun (WGS) entry which is preliminary data.</text>
</comment>
<reference evidence="2" key="2">
    <citation type="journal article" date="2023" name="IMA Fungus">
        <title>Comparative genomic study of the Penicillium genus elucidates a diverse pangenome and 15 lateral gene transfer events.</title>
        <authorList>
            <person name="Petersen C."/>
            <person name="Sorensen T."/>
            <person name="Nielsen M.R."/>
            <person name="Sondergaard T.E."/>
            <person name="Sorensen J.L."/>
            <person name="Fitzpatrick D.A."/>
            <person name="Frisvad J.C."/>
            <person name="Nielsen K.L."/>
        </authorList>
    </citation>
    <scope>NUCLEOTIDE SEQUENCE</scope>
    <source>
        <strain evidence="2">IBT 30069</strain>
    </source>
</reference>
<feature type="compositionally biased region" description="Low complexity" evidence="1">
    <location>
        <begin position="77"/>
        <end position="89"/>
    </location>
</feature>
<name>A0A9W9G7A0_9EURO</name>
<reference evidence="2" key="1">
    <citation type="submission" date="2022-11" db="EMBL/GenBank/DDBJ databases">
        <authorList>
            <person name="Petersen C."/>
        </authorList>
    </citation>
    <scope>NUCLEOTIDE SEQUENCE</scope>
    <source>
        <strain evidence="2">IBT 30069</strain>
    </source>
</reference>
<feature type="compositionally biased region" description="Polar residues" evidence="1">
    <location>
        <begin position="90"/>
        <end position="113"/>
    </location>
</feature>
<sequence length="635" mass="69415">MGYQPLAQDFASSTTTSTSAGRPESSETTHTSSNQDSSQRGNNNEPKENTPSTQDGEPGSVSQPPRRRFLPQPVETSSRSSGAPRPSSSLANEVQFSKTSSSLPGNEGQSDNNPPRRRILPQPVETTTMSHPGPSRPQQQQSQLQKQKPPSTISSPRRFKPALIETDHRSVKGTKSKDSLPGVGSSRELSVEPSSGLSARLSPRRNTSPHLDESSFSYVSLLRRQETRRHSFRVPSLPRIPSVSSEEDPEDTSALSIPASPRAQQFQQGKDVKPGISTEQDFNGDLSEYLLSVAARSAQRELKDQTLAAFPNEQVYEPVDHFAIDEEEGDSDDQNSMYPQPHELKSRRQSSADLSWELDYMRQHKEEAEQRLRAMVTSNTRRQAPREQIPPAKPRGPSPPMLGADIVLPWSSSPDGTLCESSNPENGAQSGESPCGCGGLWCAAPGGDGGKGVGLWMGTCHKTDGPTHEPHVLPGIKTPMIQDSVPGSRNNTWLTLTPHPNPPAGIKGSPSPQDGVGLGLGLDLSRITGDEFNDGFVTQIYNYVSLGYPCVARYYDHELSRISGIAVEELRQDDLHTDAKGYVVASDDQAVPCMRWKALRLYIKEWARQQPTMAAEDETGLEAWGMPERRGSWAI</sequence>
<proteinExistence type="predicted"/>
<feature type="region of interest" description="Disordered" evidence="1">
    <location>
        <begin position="375"/>
        <end position="434"/>
    </location>
</feature>
<protein>
    <submittedName>
        <fullName evidence="2">Uncharacterized protein</fullName>
    </submittedName>
</protein>
<feature type="compositionally biased region" description="Low complexity" evidence="1">
    <location>
        <begin position="130"/>
        <end position="151"/>
    </location>
</feature>
<feature type="region of interest" description="Disordered" evidence="1">
    <location>
        <begin position="319"/>
        <end position="350"/>
    </location>
</feature>
<feature type="compositionally biased region" description="Polar residues" evidence="1">
    <location>
        <begin position="204"/>
        <end position="218"/>
    </location>
</feature>
<feature type="compositionally biased region" description="Basic and acidic residues" evidence="1">
    <location>
        <begin position="165"/>
        <end position="178"/>
    </location>
</feature>
<dbReference type="OrthoDB" id="4716584at2759"/>
<feature type="compositionally biased region" description="Polar residues" evidence="1">
    <location>
        <begin position="410"/>
        <end position="432"/>
    </location>
</feature>
<evidence type="ECO:0000313" key="3">
    <source>
        <dbReference type="Proteomes" id="UP001149165"/>
    </source>
</evidence>
<accession>A0A9W9G7A0</accession>
<feature type="region of interest" description="Disordered" evidence="1">
    <location>
        <begin position="1"/>
        <end position="278"/>
    </location>
</feature>
<keyword evidence="3" id="KW-1185">Reference proteome</keyword>
<organism evidence="2 3">
    <name type="scientific">Penicillium angulare</name>
    <dbReference type="NCBI Taxonomy" id="116970"/>
    <lineage>
        <taxon>Eukaryota</taxon>
        <taxon>Fungi</taxon>
        <taxon>Dikarya</taxon>
        <taxon>Ascomycota</taxon>
        <taxon>Pezizomycotina</taxon>
        <taxon>Eurotiomycetes</taxon>
        <taxon>Eurotiomycetidae</taxon>
        <taxon>Eurotiales</taxon>
        <taxon>Aspergillaceae</taxon>
        <taxon>Penicillium</taxon>
    </lineage>
</organism>
<dbReference type="AlphaFoldDB" id="A0A9W9G7A0"/>
<feature type="compositionally biased region" description="Pro residues" evidence="1">
    <location>
        <begin position="391"/>
        <end position="400"/>
    </location>
</feature>
<evidence type="ECO:0000256" key="1">
    <source>
        <dbReference type="SAM" id="MobiDB-lite"/>
    </source>
</evidence>
<feature type="compositionally biased region" description="Polar residues" evidence="1">
    <location>
        <begin position="26"/>
        <end position="63"/>
    </location>
</feature>
<evidence type="ECO:0000313" key="2">
    <source>
        <dbReference type="EMBL" id="KAJ5112955.1"/>
    </source>
</evidence>
<gene>
    <name evidence="2" type="ORF">N7456_001489</name>
</gene>